<sequence length="94" mass="10843">FLEIIYFSRSLQRISRQDVNVLVTAILRHFRHLLNIGEGTHEVLNVLIAYPCCRHQRPYLSAIQPPPTAELCKWENRFSLPAPSKSCEPEKGDL</sequence>
<protein>
    <submittedName>
        <fullName evidence="1">Uncharacterized protein</fullName>
    </submittedName>
</protein>
<dbReference type="EMBL" id="CALNXK010000294">
    <property type="protein sequence ID" value="CAH3181345.1"/>
    <property type="molecule type" value="Genomic_DNA"/>
</dbReference>
<evidence type="ECO:0000313" key="2">
    <source>
        <dbReference type="Proteomes" id="UP001159405"/>
    </source>
</evidence>
<accession>A0ABN8RRU3</accession>
<organism evidence="1 2">
    <name type="scientific">Porites lobata</name>
    <dbReference type="NCBI Taxonomy" id="104759"/>
    <lineage>
        <taxon>Eukaryota</taxon>
        <taxon>Metazoa</taxon>
        <taxon>Cnidaria</taxon>
        <taxon>Anthozoa</taxon>
        <taxon>Hexacorallia</taxon>
        <taxon>Scleractinia</taxon>
        <taxon>Fungiina</taxon>
        <taxon>Poritidae</taxon>
        <taxon>Porites</taxon>
    </lineage>
</organism>
<comment type="caution">
    <text evidence="1">The sequence shown here is derived from an EMBL/GenBank/DDBJ whole genome shotgun (WGS) entry which is preliminary data.</text>
</comment>
<proteinExistence type="predicted"/>
<reference evidence="1 2" key="1">
    <citation type="submission" date="2022-05" db="EMBL/GenBank/DDBJ databases">
        <authorList>
            <consortium name="Genoscope - CEA"/>
            <person name="William W."/>
        </authorList>
    </citation>
    <scope>NUCLEOTIDE SEQUENCE [LARGE SCALE GENOMIC DNA]</scope>
</reference>
<feature type="non-terminal residue" evidence="1">
    <location>
        <position position="1"/>
    </location>
</feature>
<dbReference type="Proteomes" id="UP001159405">
    <property type="component" value="Unassembled WGS sequence"/>
</dbReference>
<keyword evidence="2" id="KW-1185">Reference proteome</keyword>
<name>A0ABN8RRU3_9CNID</name>
<gene>
    <name evidence="1" type="ORF">PLOB_00024551</name>
</gene>
<evidence type="ECO:0000313" key="1">
    <source>
        <dbReference type="EMBL" id="CAH3181345.1"/>
    </source>
</evidence>